<protein>
    <submittedName>
        <fullName evidence="1">Uncharacterized protein</fullName>
    </submittedName>
</protein>
<dbReference type="Proteomes" id="UP000177480">
    <property type="component" value="Unassembled WGS sequence"/>
</dbReference>
<name>A0A1G2G2K4_9BACT</name>
<organism evidence="1 2">
    <name type="scientific">Candidatus Ryanbacteria bacterium RIFCSPHIGHO2_01_FULL_45_22</name>
    <dbReference type="NCBI Taxonomy" id="1802114"/>
    <lineage>
        <taxon>Bacteria</taxon>
        <taxon>Candidatus Ryaniibacteriota</taxon>
    </lineage>
</organism>
<reference evidence="1 2" key="1">
    <citation type="journal article" date="2016" name="Nat. Commun.">
        <title>Thousands of microbial genomes shed light on interconnected biogeochemical processes in an aquifer system.</title>
        <authorList>
            <person name="Anantharaman K."/>
            <person name="Brown C.T."/>
            <person name="Hug L.A."/>
            <person name="Sharon I."/>
            <person name="Castelle C.J."/>
            <person name="Probst A.J."/>
            <person name="Thomas B.C."/>
            <person name="Singh A."/>
            <person name="Wilkins M.J."/>
            <person name="Karaoz U."/>
            <person name="Brodie E.L."/>
            <person name="Williams K.H."/>
            <person name="Hubbard S.S."/>
            <person name="Banfield J.F."/>
        </authorList>
    </citation>
    <scope>NUCLEOTIDE SEQUENCE [LARGE SCALE GENOMIC DNA]</scope>
</reference>
<evidence type="ECO:0000313" key="2">
    <source>
        <dbReference type="Proteomes" id="UP000177480"/>
    </source>
</evidence>
<gene>
    <name evidence="1" type="ORF">A2719_05300</name>
</gene>
<dbReference type="AlphaFoldDB" id="A0A1G2G2K4"/>
<accession>A0A1G2G2K4</accession>
<evidence type="ECO:0000313" key="1">
    <source>
        <dbReference type="EMBL" id="OGZ44509.1"/>
    </source>
</evidence>
<comment type="caution">
    <text evidence="1">The sequence shown here is derived from an EMBL/GenBank/DDBJ whole genome shotgun (WGS) entry which is preliminary data.</text>
</comment>
<dbReference type="EMBL" id="MHNK01000002">
    <property type="protein sequence ID" value="OGZ44509.1"/>
    <property type="molecule type" value="Genomic_DNA"/>
</dbReference>
<sequence length="151" mass="17178">MKAGKVQGGIMNTEEVSRVIGWWQVLVKGRTTLQILRQYRAQCDKIADELASAARIASGVILVTKRFVEPGNFKVFCAVEINLSSTAIWERRKWKDVTAMSFSPTSPEGEEVEVWLEWRGEELFALLRDPTDVDDVEEMRVDPNTLTADFR</sequence>
<proteinExistence type="predicted"/>